<evidence type="ECO:0000256" key="3">
    <source>
        <dbReference type="ARBA" id="ARBA00023163"/>
    </source>
</evidence>
<dbReference type="CDD" id="cd07377">
    <property type="entry name" value="WHTH_GntR"/>
    <property type="match status" value="1"/>
</dbReference>
<reference evidence="5 6" key="1">
    <citation type="submission" date="2016-10" db="EMBL/GenBank/DDBJ databases">
        <authorList>
            <person name="de Groot N.N."/>
        </authorList>
    </citation>
    <scope>NUCLEOTIDE SEQUENCE [LARGE SCALE GENOMIC DNA]</scope>
    <source>
        <strain evidence="5 6">DSM 15695</strain>
    </source>
</reference>
<feature type="domain" description="HTH gntR-type" evidence="4">
    <location>
        <begin position="4"/>
        <end position="71"/>
    </location>
</feature>
<dbReference type="Pfam" id="PF07702">
    <property type="entry name" value="UTRA"/>
    <property type="match status" value="1"/>
</dbReference>
<dbReference type="STRING" id="89093.SAMN04488558_10815"/>
<dbReference type="InterPro" id="IPR050679">
    <property type="entry name" value="Bact_HTH_transcr_reg"/>
</dbReference>
<dbReference type="Pfam" id="PF00392">
    <property type="entry name" value="GntR"/>
    <property type="match status" value="1"/>
</dbReference>
<dbReference type="InterPro" id="IPR000524">
    <property type="entry name" value="Tscrpt_reg_HTH_GntR"/>
</dbReference>
<sequence length="239" mass="27856">MNKASLYLQLKNELIHMIHSELEPGDYLPSERKIAELYHLSRTTVRLALKELESFGYIDIIHGKGSLVLDPAHQKINLTNLYSFTENMRLLGKEPSNQILAFKRIEASVEVSSKLQLNLADPVVYFKRLRLADQNPMLLEETYLPDHIFSDLTQKDLEDHSLYQLMKDRYQIFIQNAKEEFQAAMIENKAAKYLQVPDKDPALIILRQTFDNNNRVIEYTKSTARADKFVFKTVHINRM</sequence>
<accession>A0A1H9F007</accession>
<dbReference type="PRINTS" id="PR00035">
    <property type="entry name" value="HTHGNTR"/>
</dbReference>
<dbReference type="GO" id="GO:0003677">
    <property type="term" value="F:DNA binding"/>
    <property type="evidence" value="ECO:0007669"/>
    <property type="project" value="UniProtKB-KW"/>
</dbReference>
<dbReference type="SMART" id="SM00345">
    <property type="entry name" value="HTH_GNTR"/>
    <property type="match status" value="1"/>
</dbReference>
<dbReference type="OrthoDB" id="9815017at2"/>
<evidence type="ECO:0000313" key="6">
    <source>
        <dbReference type="Proteomes" id="UP000198833"/>
    </source>
</evidence>
<dbReference type="GO" id="GO:0003700">
    <property type="term" value="F:DNA-binding transcription factor activity"/>
    <property type="evidence" value="ECO:0007669"/>
    <property type="project" value="InterPro"/>
</dbReference>
<dbReference type="InterPro" id="IPR036388">
    <property type="entry name" value="WH-like_DNA-bd_sf"/>
</dbReference>
<keyword evidence="6" id="KW-1185">Reference proteome</keyword>
<dbReference type="PANTHER" id="PTHR44846">
    <property type="entry name" value="MANNOSYL-D-GLYCERATE TRANSPORT/METABOLISM SYSTEM REPRESSOR MNGR-RELATED"/>
    <property type="match status" value="1"/>
</dbReference>
<proteinExistence type="predicted"/>
<evidence type="ECO:0000256" key="1">
    <source>
        <dbReference type="ARBA" id="ARBA00023015"/>
    </source>
</evidence>
<name>A0A1H9F007_9LACT</name>
<dbReference type="InterPro" id="IPR028978">
    <property type="entry name" value="Chorismate_lyase_/UTRA_dom_sf"/>
</dbReference>
<dbReference type="PROSITE" id="PS50949">
    <property type="entry name" value="HTH_GNTR"/>
    <property type="match status" value="1"/>
</dbReference>
<dbReference type="Gene3D" id="3.40.1410.10">
    <property type="entry name" value="Chorismate lyase-like"/>
    <property type="match status" value="1"/>
</dbReference>
<dbReference type="InterPro" id="IPR036390">
    <property type="entry name" value="WH_DNA-bd_sf"/>
</dbReference>
<dbReference type="Gene3D" id="1.10.10.10">
    <property type="entry name" value="Winged helix-like DNA-binding domain superfamily/Winged helix DNA-binding domain"/>
    <property type="match status" value="1"/>
</dbReference>
<dbReference type="GO" id="GO:0045892">
    <property type="term" value="P:negative regulation of DNA-templated transcription"/>
    <property type="evidence" value="ECO:0007669"/>
    <property type="project" value="TreeGrafter"/>
</dbReference>
<evidence type="ECO:0000256" key="2">
    <source>
        <dbReference type="ARBA" id="ARBA00023125"/>
    </source>
</evidence>
<dbReference type="RefSeq" id="WP_092572147.1">
    <property type="nucleotide sequence ID" value="NZ_FOEN01000008.1"/>
</dbReference>
<protein>
    <submittedName>
        <fullName evidence="5">GntR family transcriptional regulator</fullName>
    </submittedName>
</protein>
<keyword evidence="3" id="KW-0804">Transcription</keyword>
<dbReference type="AlphaFoldDB" id="A0A1H9F007"/>
<gene>
    <name evidence="5" type="ORF">SAMN04488558_10815</name>
</gene>
<evidence type="ECO:0000313" key="5">
    <source>
        <dbReference type="EMBL" id="SEQ30793.1"/>
    </source>
</evidence>
<dbReference type="SMART" id="SM00866">
    <property type="entry name" value="UTRA"/>
    <property type="match status" value="1"/>
</dbReference>
<keyword evidence="1" id="KW-0805">Transcription regulation</keyword>
<dbReference type="Proteomes" id="UP000198833">
    <property type="component" value="Unassembled WGS sequence"/>
</dbReference>
<dbReference type="SUPFAM" id="SSF64288">
    <property type="entry name" value="Chorismate lyase-like"/>
    <property type="match status" value="1"/>
</dbReference>
<dbReference type="InterPro" id="IPR011663">
    <property type="entry name" value="UTRA"/>
</dbReference>
<dbReference type="EMBL" id="FOEN01000008">
    <property type="protein sequence ID" value="SEQ30793.1"/>
    <property type="molecule type" value="Genomic_DNA"/>
</dbReference>
<dbReference type="SUPFAM" id="SSF46785">
    <property type="entry name" value="Winged helix' DNA-binding domain"/>
    <property type="match status" value="1"/>
</dbReference>
<keyword evidence="2" id="KW-0238">DNA-binding</keyword>
<evidence type="ECO:0000259" key="4">
    <source>
        <dbReference type="PROSITE" id="PS50949"/>
    </source>
</evidence>
<organism evidence="5 6">
    <name type="scientific">Ignavigranum ruoffiae</name>
    <dbReference type="NCBI Taxonomy" id="89093"/>
    <lineage>
        <taxon>Bacteria</taxon>
        <taxon>Bacillati</taxon>
        <taxon>Bacillota</taxon>
        <taxon>Bacilli</taxon>
        <taxon>Lactobacillales</taxon>
        <taxon>Aerococcaceae</taxon>
        <taxon>Ignavigranum</taxon>
    </lineage>
</organism>
<dbReference type="PANTHER" id="PTHR44846:SF1">
    <property type="entry name" value="MANNOSYL-D-GLYCERATE TRANSPORT_METABOLISM SYSTEM REPRESSOR MNGR-RELATED"/>
    <property type="match status" value="1"/>
</dbReference>